<evidence type="ECO:0000313" key="3">
    <source>
        <dbReference type="EMBL" id="QSX79281.1"/>
    </source>
</evidence>
<organism evidence="3 4">
    <name type="scientific">Agrilutibacter solisilvae</name>
    <dbReference type="NCBI Taxonomy" id="2763317"/>
    <lineage>
        <taxon>Bacteria</taxon>
        <taxon>Pseudomonadati</taxon>
        <taxon>Pseudomonadota</taxon>
        <taxon>Gammaproteobacteria</taxon>
        <taxon>Lysobacterales</taxon>
        <taxon>Lysobacteraceae</taxon>
        <taxon>Agrilutibacter</taxon>
    </lineage>
</organism>
<name>A0A974Y0Q1_9GAMM</name>
<dbReference type="Proteomes" id="UP000639274">
    <property type="component" value="Chromosome"/>
</dbReference>
<proteinExistence type="predicted"/>
<feature type="domain" description="DUF4350" evidence="2">
    <location>
        <begin position="52"/>
        <end position="254"/>
    </location>
</feature>
<feature type="transmembrane region" description="Helical" evidence="1">
    <location>
        <begin position="283"/>
        <end position="299"/>
    </location>
</feature>
<keyword evidence="4" id="KW-1185">Reference proteome</keyword>
<gene>
    <name evidence="3" type="ORF">I8J32_005210</name>
</gene>
<dbReference type="RefSeq" id="WP_200614645.1">
    <property type="nucleotide sequence ID" value="NZ_CP071518.1"/>
</dbReference>
<dbReference type="KEGG" id="lsf:I8J32_005210"/>
<feature type="transmembrane region" description="Helical" evidence="1">
    <location>
        <begin position="12"/>
        <end position="33"/>
    </location>
</feature>
<evidence type="ECO:0000313" key="4">
    <source>
        <dbReference type="Proteomes" id="UP000639274"/>
    </source>
</evidence>
<evidence type="ECO:0000259" key="2">
    <source>
        <dbReference type="Pfam" id="PF14258"/>
    </source>
</evidence>
<dbReference type="AlphaFoldDB" id="A0A974Y0Q1"/>
<dbReference type="EMBL" id="CP071518">
    <property type="protein sequence ID" value="QSX79281.1"/>
    <property type="molecule type" value="Genomic_DNA"/>
</dbReference>
<dbReference type="Pfam" id="PF14258">
    <property type="entry name" value="DUF4350"/>
    <property type="match status" value="1"/>
</dbReference>
<sequence>MTAIPRKSGARGSAIALWCVLAAVVIVAVVAWVNHNYVRVERTVKLPRVGEARSNPLFALKVALVKDGVVVNARRNLQLFPDRDEPAVPLGARDTVVLYNDPRTLQPREVTRLLSWVEGGGHLVMRTPSDGIFTRGRLQGAPLLEALELAPKRQNEHAGCQTYLHANSADDDDPGGPAEASRASVHEHVMFCGGQRFTLAGANPVHSWGDLRAGYVFARIARGRGSVDVLSDLALMSSDDLESRADQEFTRQLLAPNYRAGTIHLVYAVQMPSLWRTLVERSWMAWAPLLLAFAAWLWLRMQRFGPRLPAPADERRSLLEHIMASGEHAYRYGYAHLLYDAVREAFLARLRRRDPQAAALTGAPQMALLQARFPDVPAAQIRDALMAPFANDHASFRSRIATLIRLRNRL</sequence>
<dbReference type="InterPro" id="IPR025646">
    <property type="entry name" value="DUF4350"/>
</dbReference>
<keyword evidence="1" id="KW-0472">Membrane</keyword>
<protein>
    <submittedName>
        <fullName evidence="3">DUF4350 domain-containing protein</fullName>
    </submittedName>
</protein>
<accession>A0A974Y0Q1</accession>
<keyword evidence="1" id="KW-0812">Transmembrane</keyword>
<evidence type="ECO:0000256" key="1">
    <source>
        <dbReference type="SAM" id="Phobius"/>
    </source>
</evidence>
<reference evidence="3 4" key="1">
    <citation type="submission" date="2021-03" db="EMBL/GenBank/DDBJ databases">
        <title>Lysobacter sp. nov. isolated from soil of gangwondo yeongwol, south Korea.</title>
        <authorList>
            <person name="Kim K.R."/>
            <person name="Kim K.H."/>
            <person name="Jeon C.O."/>
        </authorList>
    </citation>
    <scope>NUCLEOTIDE SEQUENCE [LARGE SCALE GENOMIC DNA]</scope>
    <source>
        <strain evidence="3 4">R19</strain>
    </source>
</reference>
<keyword evidence="1" id="KW-1133">Transmembrane helix</keyword>